<organism evidence="2">
    <name type="scientific">Fusarium oxysporum f. sp. pisi HDV247</name>
    <dbReference type="NCBI Taxonomy" id="1080344"/>
    <lineage>
        <taxon>Eukaryota</taxon>
        <taxon>Fungi</taxon>
        <taxon>Dikarya</taxon>
        <taxon>Ascomycota</taxon>
        <taxon>Pezizomycotina</taxon>
        <taxon>Sordariomycetes</taxon>
        <taxon>Hypocreomycetidae</taxon>
        <taxon>Hypocreales</taxon>
        <taxon>Nectriaceae</taxon>
        <taxon>Fusarium</taxon>
        <taxon>Fusarium oxysporum species complex</taxon>
    </lineage>
</organism>
<dbReference type="Proteomes" id="UP000030751">
    <property type="component" value="Unassembled WGS sequence"/>
</dbReference>
<sequence>MVSKQVRNAYKAANKGPKRTGKESRRHERAEQERIRKEFEREKAAARAKVATDKKKEKELAEKEVKLNQGLP</sequence>
<reference evidence="2" key="1">
    <citation type="submission" date="2011-10" db="EMBL/GenBank/DDBJ databases">
        <title>The Genome Sequence of Fusarium oxysporum HDV247.</title>
        <authorList>
            <consortium name="The Broad Institute Genome Sequencing Platform"/>
            <person name="Ma L.-J."/>
            <person name="Gale L.R."/>
            <person name="Schwartz D.C."/>
            <person name="Zhou S."/>
            <person name="Corby-Kistler H."/>
            <person name="Young S.K."/>
            <person name="Zeng Q."/>
            <person name="Gargeya S."/>
            <person name="Fitzgerald M."/>
            <person name="Haas B."/>
            <person name="Abouelleil A."/>
            <person name="Alvarado L."/>
            <person name="Arachchi H.M."/>
            <person name="Berlin A."/>
            <person name="Brown A."/>
            <person name="Chapman S.B."/>
            <person name="Chen Z."/>
            <person name="Dunbar C."/>
            <person name="Freedman E."/>
            <person name="Gearin G."/>
            <person name="Goldberg J."/>
            <person name="Griggs A."/>
            <person name="Gujja S."/>
            <person name="Heiman D."/>
            <person name="Howarth C."/>
            <person name="Larson L."/>
            <person name="Lui A."/>
            <person name="MacDonald P.J.P."/>
            <person name="Montmayeur A."/>
            <person name="Murphy C."/>
            <person name="Neiman D."/>
            <person name="Pearson M."/>
            <person name="Priest M."/>
            <person name="Roberts A."/>
            <person name="Saif S."/>
            <person name="Shea T."/>
            <person name="Shenoy N."/>
            <person name="Sisk P."/>
            <person name="Stolte C."/>
            <person name="Sykes S."/>
            <person name="Wortman J."/>
            <person name="Nusbaum C."/>
            <person name="Birren B."/>
        </authorList>
    </citation>
    <scope>NUCLEOTIDE SEQUENCE [LARGE SCALE GENOMIC DNA]</scope>
    <source>
        <strain evidence="2">HDV247</strain>
    </source>
</reference>
<protein>
    <submittedName>
        <fullName evidence="2">Uncharacterized protein</fullName>
    </submittedName>
</protein>
<reference evidence="2" key="2">
    <citation type="submission" date="2014-02" db="EMBL/GenBank/DDBJ databases">
        <title>Annotation of the Genome Sequence of Fusarium oxysporum HDV247.</title>
        <authorList>
            <consortium name="The Broad Institute Genomics Platform"/>
            <person name="Ma L.-J."/>
            <person name="Corby-Kistler H."/>
            <person name="Broz K."/>
            <person name="Gale L.R."/>
            <person name="Jonkers W."/>
            <person name="O'Donnell K."/>
            <person name="Ploetz R."/>
            <person name="Steinberg C."/>
            <person name="Schwartz D.C."/>
            <person name="VanEtten H."/>
            <person name="Zhou S."/>
            <person name="Young S.K."/>
            <person name="Zeng Q."/>
            <person name="Gargeya S."/>
            <person name="Fitzgerald M."/>
            <person name="Abouelleil A."/>
            <person name="Alvarado L."/>
            <person name="Chapman S.B."/>
            <person name="Gainer-Dewar J."/>
            <person name="Goldberg J."/>
            <person name="Griggs A."/>
            <person name="Gujja S."/>
            <person name="Hansen M."/>
            <person name="Howarth C."/>
            <person name="Imamovic A."/>
            <person name="Ireland A."/>
            <person name="Larimer J."/>
            <person name="McCowan C."/>
            <person name="Murphy C."/>
            <person name="Pearson M."/>
            <person name="Poon T.W."/>
            <person name="Priest M."/>
            <person name="Roberts A."/>
            <person name="Saif S."/>
            <person name="Shea T."/>
            <person name="Sykes S."/>
            <person name="Wortman J."/>
            <person name="Nusbaum C."/>
            <person name="Birren B."/>
        </authorList>
    </citation>
    <scope>NUCLEOTIDE SEQUENCE</scope>
    <source>
        <strain evidence="2">HDV247</strain>
    </source>
</reference>
<dbReference type="EMBL" id="KI981317">
    <property type="protein sequence ID" value="EXA28636.1"/>
    <property type="molecule type" value="Genomic_DNA"/>
</dbReference>
<gene>
    <name evidence="2" type="ORF">FOVG_19773</name>
</gene>
<dbReference type="AlphaFoldDB" id="W9ND32"/>
<name>W9ND32_FUSOX</name>
<feature type="region of interest" description="Disordered" evidence="1">
    <location>
        <begin position="1"/>
        <end position="72"/>
    </location>
</feature>
<evidence type="ECO:0000313" key="2">
    <source>
        <dbReference type="EMBL" id="EXA28636.1"/>
    </source>
</evidence>
<dbReference type="HOGENOM" id="CLU_2722292_0_0_1"/>
<proteinExistence type="predicted"/>
<accession>W9ND32</accession>
<evidence type="ECO:0000256" key="1">
    <source>
        <dbReference type="SAM" id="MobiDB-lite"/>
    </source>
</evidence>
<feature type="compositionally biased region" description="Basic and acidic residues" evidence="1">
    <location>
        <begin position="20"/>
        <end position="66"/>
    </location>
</feature>